<sequence>MSAGTVLLTLGRLPKALDLARAFHAAGWRVVVAEPFRRHLAGASKAVARSHVVTAPATDREAYLQDLLRVVAEEQADLVVPVSEEVLHVAALHGRLPSRTRLFAMPPGVVLAAHDKGAFAAQAQAWGLAVPRTHPLGSEEAADLAMRQDVVVKPLHACSGSGMRRLARGSALPAPDPAVPAIVQAMIAGPERSTCSLVHEGVVSGTVVYQPLVQSGSVSIAFERVEDPLIEAFVRDYAAATHWTGFLAFDFMLDEKGRPWAIECNPRTTSGLHFFAAGDLAPAVSDPAHPLRFRPERRLQQFYSCLTETQLSLVRGGGFARNLRTLLRTRDVTWSRQDPKPFLTMTATSWPIIREAIARRATFGQVAMLDFAWPGDLAPTTQREAALSAASAAP</sequence>
<reference evidence="3 4" key="1">
    <citation type="submission" date="2020-08" db="EMBL/GenBank/DDBJ databases">
        <title>Genomic Encyclopedia of Type Strains, Phase IV (KMG-IV): sequencing the most valuable type-strain genomes for metagenomic binning, comparative biology and taxonomic classification.</title>
        <authorList>
            <person name="Goeker M."/>
        </authorList>
    </citation>
    <scope>NUCLEOTIDE SEQUENCE [LARGE SCALE GENOMIC DNA]</scope>
    <source>
        <strain evidence="3 4">DSM 25895</strain>
    </source>
</reference>
<dbReference type="InterPro" id="IPR011761">
    <property type="entry name" value="ATP-grasp"/>
</dbReference>
<dbReference type="RefSeq" id="WP_184484067.1">
    <property type="nucleotide sequence ID" value="NZ_JAAEDJ010000011.1"/>
</dbReference>
<keyword evidence="1" id="KW-0547">Nucleotide-binding</keyword>
<organism evidence="3 4">
    <name type="scientific">Neoroseomonas alkaliterrae</name>
    <dbReference type="NCBI Taxonomy" id="1452450"/>
    <lineage>
        <taxon>Bacteria</taxon>
        <taxon>Pseudomonadati</taxon>
        <taxon>Pseudomonadota</taxon>
        <taxon>Alphaproteobacteria</taxon>
        <taxon>Acetobacterales</taxon>
        <taxon>Acetobacteraceae</taxon>
        <taxon>Neoroseomonas</taxon>
    </lineage>
</organism>
<dbReference type="InterPro" id="IPR003806">
    <property type="entry name" value="ATP-grasp_PylC-type"/>
</dbReference>
<protein>
    <submittedName>
        <fullName evidence="3">Putative ATP-grasp superfamily ATP-dependent carboligase</fullName>
    </submittedName>
</protein>
<evidence type="ECO:0000259" key="2">
    <source>
        <dbReference type="PROSITE" id="PS50975"/>
    </source>
</evidence>
<dbReference type="Pfam" id="PF02655">
    <property type="entry name" value="ATP-grasp_3"/>
    <property type="match status" value="1"/>
</dbReference>
<evidence type="ECO:0000256" key="1">
    <source>
        <dbReference type="PROSITE-ProRule" id="PRU00409"/>
    </source>
</evidence>
<dbReference type="GO" id="GO:0046872">
    <property type="term" value="F:metal ion binding"/>
    <property type="evidence" value="ECO:0007669"/>
    <property type="project" value="InterPro"/>
</dbReference>
<evidence type="ECO:0000313" key="4">
    <source>
        <dbReference type="Proteomes" id="UP000562254"/>
    </source>
</evidence>
<dbReference type="Gene3D" id="3.30.470.20">
    <property type="entry name" value="ATP-grasp fold, B domain"/>
    <property type="match status" value="1"/>
</dbReference>
<dbReference type="Gene3D" id="3.40.50.20">
    <property type="match status" value="1"/>
</dbReference>
<gene>
    <name evidence="3" type="ORF">FHS88_001972</name>
</gene>
<proteinExistence type="predicted"/>
<dbReference type="PROSITE" id="PS50975">
    <property type="entry name" value="ATP_GRASP"/>
    <property type="match status" value="1"/>
</dbReference>
<dbReference type="GO" id="GO:0016874">
    <property type="term" value="F:ligase activity"/>
    <property type="evidence" value="ECO:0007669"/>
    <property type="project" value="UniProtKB-KW"/>
</dbReference>
<dbReference type="SUPFAM" id="SSF56059">
    <property type="entry name" value="Glutathione synthetase ATP-binding domain-like"/>
    <property type="match status" value="1"/>
</dbReference>
<evidence type="ECO:0000313" key="3">
    <source>
        <dbReference type="EMBL" id="MBB5689846.1"/>
    </source>
</evidence>
<keyword evidence="1" id="KW-0067">ATP-binding</keyword>
<keyword evidence="3" id="KW-0436">Ligase</keyword>
<dbReference type="EMBL" id="JACIJE010000005">
    <property type="protein sequence ID" value="MBB5689846.1"/>
    <property type="molecule type" value="Genomic_DNA"/>
</dbReference>
<dbReference type="Proteomes" id="UP000562254">
    <property type="component" value="Unassembled WGS sequence"/>
</dbReference>
<comment type="caution">
    <text evidence="3">The sequence shown here is derived from an EMBL/GenBank/DDBJ whole genome shotgun (WGS) entry which is preliminary data.</text>
</comment>
<dbReference type="AlphaFoldDB" id="A0A840XPK0"/>
<accession>A0A840XPK0</accession>
<dbReference type="GO" id="GO:0005524">
    <property type="term" value="F:ATP binding"/>
    <property type="evidence" value="ECO:0007669"/>
    <property type="project" value="UniProtKB-UniRule"/>
</dbReference>
<keyword evidence="4" id="KW-1185">Reference proteome</keyword>
<name>A0A840XPK0_9PROT</name>
<feature type="domain" description="ATP-grasp" evidence="2">
    <location>
        <begin position="120"/>
        <end position="295"/>
    </location>
</feature>